<feature type="region of interest" description="Disordered" evidence="1">
    <location>
        <begin position="1"/>
        <end position="21"/>
    </location>
</feature>
<organism evidence="2 3">
    <name type="scientific">Portunus trituberculatus</name>
    <name type="common">Swimming crab</name>
    <name type="synonym">Neptunus trituberculatus</name>
    <dbReference type="NCBI Taxonomy" id="210409"/>
    <lineage>
        <taxon>Eukaryota</taxon>
        <taxon>Metazoa</taxon>
        <taxon>Ecdysozoa</taxon>
        <taxon>Arthropoda</taxon>
        <taxon>Crustacea</taxon>
        <taxon>Multicrustacea</taxon>
        <taxon>Malacostraca</taxon>
        <taxon>Eumalacostraca</taxon>
        <taxon>Eucarida</taxon>
        <taxon>Decapoda</taxon>
        <taxon>Pleocyemata</taxon>
        <taxon>Brachyura</taxon>
        <taxon>Eubrachyura</taxon>
        <taxon>Portunoidea</taxon>
        <taxon>Portunidae</taxon>
        <taxon>Portuninae</taxon>
        <taxon>Portunus</taxon>
    </lineage>
</organism>
<dbReference type="EMBL" id="VSRR010004310">
    <property type="protein sequence ID" value="MPC39259.1"/>
    <property type="molecule type" value="Genomic_DNA"/>
</dbReference>
<accession>A0A5B7F201</accession>
<dbReference type="Proteomes" id="UP000324222">
    <property type="component" value="Unassembled WGS sequence"/>
</dbReference>
<evidence type="ECO:0000256" key="1">
    <source>
        <dbReference type="SAM" id="MobiDB-lite"/>
    </source>
</evidence>
<keyword evidence="3" id="KW-1185">Reference proteome</keyword>
<reference evidence="2 3" key="1">
    <citation type="submission" date="2019-05" db="EMBL/GenBank/DDBJ databases">
        <title>Another draft genome of Portunus trituberculatus and its Hox gene families provides insights of decapod evolution.</title>
        <authorList>
            <person name="Jeong J.-H."/>
            <person name="Song I."/>
            <person name="Kim S."/>
            <person name="Choi T."/>
            <person name="Kim D."/>
            <person name="Ryu S."/>
            <person name="Kim W."/>
        </authorList>
    </citation>
    <scope>NUCLEOTIDE SEQUENCE [LARGE SCALE GENOMIC DNA]</scope>
    <source>
        <tissue evidence="2">Muscle</tissue>
    </source>
</reference>
<evidence type="ECO:0000313" key="3">
    <source>
        <dbReference type="Proteomes" id="UP000324222"/>
    </source>
</evidence>
<comment type="caution">
    <text evidence="2">The sequence shown here is derived from an EMBL/GenBank/DDBJ whole genome shotgun (WGS) entry which is preliminary data.</text>
</comment>
<gene>
    <name evidence="2" type="ORF">E2C01_032789</name>
</gene>
<proteinExistence type="predicted"/>
<name>A0A5B7F201_PORTR</name>
<protein>
    <submittedName>
        <fullName evidence="2">Uncharacterized protein</fullName>
    </submittedName>
</protein>
<dbReference type="AlphaFoldDB" id="A0A5B7F201"/>
<evidence type="ECO:0000313" key="2">
    <source>
        <dbReference type="EMBL" id="MPC39259.1"/>
    </source>
</evidence>
<sequence length="110" mass="12317">MRETRVSSARAQGHTSTDGQRKKLLPYLRGANYSFPSDMNRLLYTEGIIEYCLPSLQKELSNQPASTAETVSPSIAPSVNIPIITKVSLTLVRRVPRLRCETAFRMSSLF</sequence>
<dbReference type="OrthoDB" id="6500454at2759"/>
<feature type="compositionally biased region" description="Polar residues" evidence="1">
    <location>
        <begin position="1"/>
        <end position="18"/>
    </location>
</feature>